<proteinExistence type="predicted"/>
<organism evidence="1 2">
    <name type="scientific">Alternaria gaisen</name>
    <dbReference type="NCBI Taxonomy" id="167740"/>
    <lineage>
        <taxon>Eukaryota</taxon>
        <taxon>Fungi</taxon>
        <taxon>Dikarya</taxon>
        <taxon>Ascomycota</taxon>
        <taxon>Pezizomycotina</taxon>
        <taxon>Dothideomycetes</taxon>
        <taxon>Pleosporomycetidae</taxon>
        <taxon>Pleosporales</taxon>
        <taxon>Pleosporineae</taxon>
        <taxon>Pleosporaceae</taxon>
        <taxon>Alternaria</taxon>
        <taxon>Alternaria sect. Alternaria</taxon>
    </lineage>
</organism>
<dbReference type="Proteomes" id="UP000293547">
    <property type="component" value="Unassembled WGS sequence"/>
</dbReference>
<evidence type="ECO:0000313" key="1">
    <source>
        <dbReference type="EMBL" id="KAB2107584.1"/>
    </source>
</evidence>
<protein>
    <submittedName>
        <fullName evidence="1">Uncharacterized protein</fullName>
    </submittedName>
</protein>
<comment type="caution">
    <text evidence="1">The sequence shown here is derived from an EMBL/GenBank/DDBJ whole genome shotgun (WGS) entry which is preliminary data.</text>
</comment>
<name>A0ACB6FT54_9PLEO</name>
<sequence>MSGFEIAGIVLGSIPLIIVALEHYAEGLSTIRSMQKYEEAFGYLHASFITIACIYRNSCEELLSPLALSDAQLSQLLENRESSAWENLELDDALRNRLGSNYMPFKSSVKQLNKKINLFGRKLQLDKYFQPPWTTATGCVDETARNKFFNDPWIRIKGGFKSKHYKELLSSIEEDISRISNLTAGAIALEPLRLQRKRKANTDYLLKFRQQAEKLYDAFNTRWPARCACQCTHRANLRLDIQTDQEAEKPSTFKLVFAFSSPSPGHTAPWKSLPVEIEAVDIMDTTKSDKTSSLPKIVLHSNTKPHNHWKCLQRAPAIVDLCATLQRCPSPDCIGVMSSKLAKHHIHTLHLPNISITDKRVTLQQIMTTQGTTFQIKEKCTLALTLASAVYHLYNTPWLEETWDLNDICILSQSLLSDQPYISREFPATAVPPAQNQRVRIIKNSIIFALGVALLEISYGKPLNTFVASEDLDENGNRTAFTDFLIAVRLVEGLRTRELPHYADATQRCILCNFEASVFSLDNDDFRERFYQGVIVPLRKDYEYVVSTAVA</sequence>
<gene>
    <name evidence="1" type="ORF">AG0111_0g3844</name>
</gene>
<accession>A0ACB6FT54</accession>
<keyword evidence="2" id="KW-1185">Reference proteome</keyword>
<dbReference type="EMBL" id="PDWZ02000003">
    <property type="protein sequence ID" value="KAB2107584.1"/>
    <property type="molecule type" value="Genomic_DNA"/>
</dbReference>
<reference evidence="1 2" key="1">
    <citation type="journal article" date="2019" name="bioRxiv">
        <title>Genomics, evolutionary history and diagnostics of the Alternaria alternata species group including apple and Asian pear pathotypes.</title>
        <authorList>
            <person name="Armitage A.D."/>
            <person name="Cockerton H.M."/>
            <person name="Sreenivasaprasad S."/>
            <person name="Woodhall J.W."/>
            <person name="Lane C.R."/>
            <person name="Harrison R.J."/>
            <person name="Clarkson J.P."/>
        </authorList>
    </citation>
    <scope>NUCLEOTIDE SEQUENCE [LARGE SCALE GENOMIC DNA]</scope>
    <source>
        <strain evidence="1 2">FERA 650</strain>
    </source>
</reference>
<evidence type="ECO:0000313" key="2">
    <source>
        <dbReference type="Proteomes" id="UP000293547"/>
    </source>
</evidence>